<name>A0A8S0X6R7_9FIRM</name>
<reference evidence="7" key="1">
    <citation type="submission" date="2014-11" db="EMBL/GenBank/DDBJ databases">
        <authorList>
            <person name="Hornung B.V."/>
        </authorList>
    </citation>
    <scope>NUCLEOTIDE SEQUENCE</scope>
    <source>
        <strain evidence="7">INE</strain>
    </source>
</reference>
<evidence type="ECO:0000259" key="5">
    <source>
        <dbReference type="SMART" id="SM00642"/>
    </source>
</evidence>
<evidence type="ECO:0000256" key="4">
    <source>
        <dbReference type="SAM" id="MobiDB-lite"/>
    </source>
</evidence>
<protein>
    <submittedName>
        <fullName evidence="7">Amylopullulanase</fullName>
    </submittedName>
    <submittedName>
        <fullName evidence="6">Glycoside hydrolase superfamily</fullName>
    </submittedName>
</protein>
<gene>
    <name evidence="7" type="ORF">DEACI_0811</name>
    <name evidence="6" type="ORF">DEACI_3459</name>
</gene>
<dbReference type="Proteomes" id="UP001071230">
    <property type="component" value="Unassembled WGS sequence"/>
</dbReference>
<dbReference type="CDD" id="cd02857">
    <property type="entry name" value="E_set_CDase_PDE_N"/>
    <property type="match status" value="1"/>
</dbReference>
<dbReference type="GO" id="GO:0005975">
    <property type="term" value="P:carbohydrate metabolic process"/>
    <property type="evidence" value="ECO:0007669"/>
    <property type="project" value="InterPro"/>
</dbReference>
<dbReference type="SUPFAM" id="SSF51445">
    <property type="entry name" value="(Trans)glycosidases"/>
    <property type="match status" value="1"/>
</dbReference>
<dbReference type="Proteomes" id="UP000836597">
    <property type="component" value="Chromosome"/>
</dbReference>
<dbReference type="PANTHER" id="PTHR10357">
    <property type="entry name" value="ALPHA-AMYLASE FAMILY MEMBER"/>
    <property type="match status" value="1"/>
</dbReference>
<dbReference type="InterPro" id="IPR006047">
    <property type="entry name" value="GH13_cat_dom"/>
</dbReference>
<dbReference type="Gene3D" id="3.20.20.80">
    <property type="entry name" value="Glycosidases"/>
    <property type="match status" value="1"/>
</dbReference>
<evidence type="ECO:0000256" key="1">
    <source>
        <dbReference type="ARBA" id="ARBA00008061"/>
    </source>
</evidence>
<feature type="compositionally biased region" description="Basic and acidic residues" evidence="4">
    <location>
        <begin position="85"/>
        <end position="97"/>
    </location>
</feature>
<feature type="domain" description="Glycosyl hydrolase family 13 catalytic" evidence="5">
    <location>
        <begin position="186"/>
        <end position="702"/>
    </location>
</feature>
<dbReference type="InterPro" id="IPR004185">
    <property type="entry name" value="Glyco_hydro_13_lg-like_dom"/>
</dbReference>
<keyword evidence="2 6" id="KW-0378">Hydrolase</keyword>
<dbReference type="InterPro" id="IPR017853">
    <property type="entry name" value="GH"/>
</dbReference>
<dbReference type="PANTHER" id="PTHR10357:SF210">
    <property type="entry name" value="MALTODEXTRIN GLUCOSIDASE"/>
    <property type="match status" value="1"/>
</dbReference>
<feature type="region of interest" description="Disordered" evidence="4">
    <location>
        <begin position="78"/>
        <end position="102"/>
    </location>
</feature>
<dbReference type="GO" id="GO:0004553">
    <property type="term" value="F:hydrolase activity, hydrolyzing O-glycosyl compounds"/>
    <property type="evidence" value="ECO:0007669"/>
    <property type="project" value="InterPro"/>
</dbReference>
<dbReference type="Gene3D" id="2.60.40.10">
    <property type="entry name" value="Immunoglobulins"/>
    <property type="match status" value="1"/>
</dbReference>
<feature type="compositionally biased region" description="Low complexity" evidence="4">
    <location>
        <begin position="225"/>
        <end position="238"/>
    </location>
</feature>
<evidence type="ECO:0000256" key="2">
    <source>
        <dbReference type="ARBA" id="ARBA00022801"/>
    </source>
</evidence>
<dbReference type="InterPro" id="IPR045857">
    <property type="entry name" value="O16G_dom_2"/>
</dbReference>
<dbReference type="EMBL" id="LR746496">
    <property type="protein sequence ID" value="CAA7602780.1"/>
    <property type="molecule type" value="Genomic_DNA"/>
</dbReference>
<sequence length="809" mass="90661">MEFNAYHDSHNLFYRNPFGAVPCGSRVRFRLKTRSMFPVEACYLRLWLGEREKLVPMSPAAEKSEAAAAGEWVTEAEEAAAEAAGAERGERPVHVEEPAAEAEEPAVEAGAPWAVFEAVYEVREEPGLLWYYFRVRAGGREFYYGNNEDKLGGEGALWAGEPPSYQLTVYRPMRIPKWYTRGIMYQIFVERFHRAQAGSPGSTSGTGQRADGEAAGAGGPGSKTGGQASSGGAQPATGGQIVERAQTRIGDSPQEAPDPAAGRQEWGLGSQAGNRAGRPRQNALLHLDWYDTPIYVKDDRGRVTHWDFFGGNLEGLIAKLPYLQELGVSILYLNPIFEAASNHKYDTADYQRIDPMYGDEEVFECLIREAKQRGISLVLDGVFSHTGSDSLYFNREGTYPGLGACQSPASPYFEWYQFRPDSRESGERKAGELESAEPKPGGTKLAEVKTGEYGDLAYKSWWGIDTLPEVDELKPSWQKFLFDPEDGVIQKWMKKGVAGWRLDVADELPDEFIRKLRETVKSLNSEAVLIGEVWEDASNKFSYGKLRRYFWGDELDATMNYPWREIFLRFLLGEEDAPQVYRRVMSLYENYPRENFFAAMNLVGSHDRVRILTLLGEAPPEEGLADREKRTWRLSVKARQLAVRRLKLFTLIQMTFPGVPCIYYGDEAGLEGYSDPYNRGTYPWGREDAEILEWHKQVARLRREHKTLQAGGFQAFSCGPDVFGFRRFGVAEQIMVLVNRHTSEAREAVLPPALSPDPGLSLPLLDLLSGESLRPAAKRVGMGPLSARVLLCLAPHTMQRKDDSDAAQS</sequence>
<dbReference type="Gene3D" id="3.90.400.10">
    <property type="entry name" value="Oligo-1,6-glucosidase, Domain 2"/>
    <property type="match status" value="1"/>
</dbReference>
<evidence type="ECO:0000313" key="7">
    <source>
        <dbReference type="EMBL" id="CEJ06363.1"/>
    </source>
</evidence>
<organism evidence="6">
    <name type="scientific">Acididesulfobacillus acetoxydans</name>
    <dbReference type="NCBI Taxonomy" id="1561005"/>
    <lineage>
        <taxon>Bacteria</taxon>
        <taxon>Bacillati</taxon>
        <taxon>Bacillota</taxon>
        <taxon>Clostridia</taxon>
        <taxon>Eubacteriales</taxon>
        <taxon>Peptococcaceae</taxon>
        <taxon>Acididesulfobacillus</taxon>
    </lineage>
</organism>
<keyword evidence="8" id="KW-1185">Reference proteome</keyword>
<proteinExistence type="inferred from homology"/>
<reference evidence="6" key="2">
    <citation type="submission" date="2020-01" db="EMBL/GenBank/DDBJ databases">
        <authorList>
            <person name="Hornung B."/>
        </authorList>
    </citation>
    <scope>NUCLEOTIDE SEQUENCE</scope>
    <source>
        <strain evidence="6">PacBioINE</strain>
    </source>
</reference>
<feature type="compositionally biased region" description="Gly residues" evidence="4">
    <location>
        <begin position="215"/>
        <end position="224"/>
    </location>
</feature>
<dbReference type="AlphaFoldDB" id="A0A8S0X6R7"/>
<evidence type="ECO:0000313" key="8">
    <source>
        <dbReference type="Proteomes" id="UP001071230"/>
    </source>
</evidence>
<accession>A0A8S0X6R7</accession>
<dbReference type="EMBL" id="CDGJ01000027">
    <property type="protein sequence ID" value="CEJ06363.1"/>
    <property type="molecule type" value="Genomic_DNA"/>
</dbReference>
<feature type="region of interest" description="Disordered" evidence="4">
    <location>
        <begin position="196"/>
        <end position="238"/>
    </location>
</feature>
<comment type="similarity">
    <text evidence="1">Belongs to the glycosyl hydrolase 13 family.</text>
</comment>
<dbReference type="KEGG" id="aacx:DEACI_3459"/>
<dbReference type="SMART" id="SM00642">
    <property type="entry name" value="Aamy"/>
    <property type="match status" value="1"/>
</dbReference>
<dbReference type="Pfam" id="PF00128">
    <property type="entry name" value="Alpha-amylase"/>
    <property type="match status" value="1"/>
</dbReference>
<evidence type="ECO:0000313" key="6">
    <source>
        <dbReference type="EMBL" id="CAA7602780.1"/>
    </source>
</evidence>
<dbReference type="InterPro" id="IPR013783">
    <property type="entry name" value="Ig-like_fold"/>
</dbReference>
<feature type="region of interest" description="Disordered" evidence="4">
    <location>
        <begin position="250"/>
        <end position="277"/>
    </location>
</feature>
<keyword evidence="3" id="KW-0326">Glycosidase</keyword>
<dbReference type="CDD" id="cd11338">
    <property type="entry name" value="AmyAc_CMD"/>
    <property type="match status" value="1"/>
</dbReference>
<evidence type="ECO:0000256" key="3">
    <source>
        <dbReference type="ARBA" id="ARBA00023295"/>
    </source>
</evidence>